<evidence type="ECO:0000313" key="1">
    <source>
        <dbReference type="EMBL" id="OIR02580.1"/>
    </source>
</evidence>
<dbReference type="AlphaFoldDB" id="A0A1J5SLK8"/>
<reference evidence="1" key="1">
    <citation type="submission" date="2016-10" db="EMBL/GenBank/DDBJ databases">
        <title>Sequence of Gallionella enrichment culture.</title>
        <authorList>
            <person name="Poehlein A."/>
            <person name="Muehling M."/>
            <person name="Daniel R."/>
        </authorList>
    </citation>
    <scope>NUCLEOTIDE SEQUENCE</scope>
</reference>
<dbReference type="EMBL" id="MLJW01000073">
    <property type="protein sequence ID" value="OIR02580.1"/>
    <property type="molecule type" value="Genomic_DNA"/>
</dbReference>
<organism evidence="1">
    <name type="scientific">mine drainage metagenome</name>
    <dbReference type="NCBI Taxonomy" id="410659"/>
    <lineage>
        <taxon>unclassified sequences</taxon>
        <taxon>metagenomes</taxon>
        <taxon>ecological metagenomes</taxon>
    </lineage>
</organism>
<sequence>MSSIKHRRIYVASSWRNPGQPAIVAALRAAGHEVYDFRNPAPGNAGFSWSEVDPNWLNWDPGTFAEKLLSHPVAAAGFAFDKSALDWCDTCILVLPCGRSAHLELGYVAGQGKDTYVLLHPDKFEPELMYLLNTACSSSIDQIIGWMAERQPGDVGRWHVESGAHFTRPAGHALRLLREVIELCVAAGASEKEIIDHSGAEIAKAERRGEYGGDPAAVPEEWADCAMLLEVFARHAGIDKHGEIRKKLDVLWNREWEANADGALYRPGMAMKAAA</sequence>
<comment type="caution">
    <text evidence="1">The sequence shown here is derived from an EMBL/GenBank/DDBJ whole genome shotgun (WGS) entry which is preliminary data.</text>
</comment>
<gene>
    <name evidence="1" type="ORF">GALL_152940</name>
</gene>
<name>A0A1J5SLK8_9ZZZZ</name>
<accession>A0A1J5SLK8</accession>
<protein>
    <recommendedName>
        <fullName evidence="2">Nucleoside 2-deoxyribosyltransferase</fullName>
    </recommendedName>
</protein>
<proteinExistence type="predicted"/>
<evidence type="ECO:0008006" key="2">
    <source>
        <dbReference type="Google" id="ProtNLM"/>
    </source>
</evidence>